<dbReference type="PANTHER" id="PTHR14387">
    <property type="entry name" value="THADA/DEATH RECEPTOR INTERACTING PROTEIN"/>
    <property type="match status" value="1"/>
</dbReference>
<evidence type="ECO:0000256" key="3">
    <source>
        <dbReference type="ARBA" id="ARBA00035698"/>
    </source>
</evidence>
<evidence type="ECO:0000256" key="4">
    <source>
        <dbReference type="SAM" id="MobiDB-lite"/>
    </source>
</evidence>
<feature type="compositionally biased region" description="Polar residues" evidence="4">
    <location>
        <begin position="606"/>
        <end position="615"/>
    </location>
</feature>
<evidence type="ECO:0000259" key="7">
    <source>
        <dbReference type="Pfam" id="PF25151"/>
    </source>
</evidence>
<organism evidence="8">
    <name type="scientific">Heliothis virescens</name>
    <name type="common">Tobacco budworm moth</name>
    <dbReference type="NCBI Taxonomy" id="7102"/>
    <lineage>
        <taxon>Eukaryota</taxon>
        <taxon>Metazoa</taxon>
        <taxon>Ecdysozoa</taxon>
        <taxon>Arthropoda</taxon>
        <taxon>Hexapoda</taxon>
        <taxon>Insecta</taxon>
        <taxon>Pterygota</taxon>
        <taxon>Neoptera</taxon>
        <taxon>Endopterygota</taxon>
        <taxon>Lepidoptera</taxon>
        <taxon>Glossata</taxon>
        <taxon>Ditrysia</taxon>
        <taxon>Noctuoidea</taxon>
        <taxon>Noctuidae</taxon>
        <taxon>Heliothinae</taxon>
        <taxon>Heliothis</taxon>
    </lineage>
</organism>
<dbReference type="Pfam" id="PF10350">
    <property type="entry name" value="DUF2428"/>
    <property type="match status" value="2"/>
</dbReference>
<dbReference type="Pfam" id="PF25151">
    <property type="entry name" value="TPR_Trm732_C"/>
    <property type="match status" value="2"/>
</dbReference>
<feature type="domain" description="DUF2428" evidence="5">
    <location>
        <begin position="1174"/>
        <end position="1425"/>
    </location>
</feature>
<feature type="domain" description="tRNA (32-2'-O)-methyltransferase regulator THADA-like TPR repeats region" evidence="6">
    <location>
        <begin position="892"/>
        <end position="1007"/>
    </location>
</feature>
<dbReference type="GO" id="GO:0030488">
    <property type="term" value="P:tRNA methylation"/>
    <property type="evidence" value="ECO:0007669"/>
    <property type="project" value="TreeGrafter"/>
</dbReference>
<comment type="similarity">
    <text evidence="1">Belongs to the THADA family.</text>
</comment>
<evidence type="ECO:0000313" key="8">
    <source>
        <dbReference type="EMBL" id="PCG80480.1"/>
    </source>
</evidence>
<dbReference type="GO" id="GO:0005829">
    <property type="term" value="C:cytosol"/>
    <property type="evidence" value="ECO:0007669"/>
    <property type="project" value="TreeGrafter"/>
</dbReference>
<dbReference type="Pfam" id="PF25150">
    <property type="entry name" value="TPR_Trm732"/>
    <property type="match status" value="1"/>
</dbReference>
<reference evidence="8" key="1">
    <citation type="submission" date="2017-09" db="EMBL/GenBank/DDBJ databases">
        <title>Contemporary evolution of a Lepidopteran species, Heliothis virescens, in response to modern agricultural practices.</title>
        <authorList>
            <person name="Fritz M.L."/>
            <person name="Deyonke A.M."/>
            <person name="Papanicolaou A."/>
            <person name="Micinski S."/>
            <person name="Westbrook J."/>
            <person name="Gould F."/>
        </authorList>
    </citation>
    <scope>NUCLEOTIDE SEQUENCE [LARGE SCALE GENOMIC DNA]</scope>
    <source>
        <strain evidence="8">HvINT-</strain>
        <tissue evidence="8">Whole body</tissue>
    </source>
</reference>
<feature type="domain" description="DUF2428" evidence="5">
    <location>
        <begin position="2089"/>
        <end position="2209"/>
    </location>
</feature>
<evidence type="ECO:0000256" key="2">
    <source>
        <dbReference type="ARBA" id="ARBA00022694"/>
    </source>
</evidence>
<feature type="compositionally biased region" description="Basic and acidic residues" evidence="4">
    <location>
        <begin position="655"/>
        <end position="667"/>
    </location>
</feature>
<dbReference type="SUPFAM" id="SSF48371">
    <property type="entry name" value="ARM repeat"/>
    <property type="match status" value="3"/>
</dbReference>
<sequence>MNGLALRINRGGGGKSKNSIGCSPIAIPTSLFENTEKVTKEVHEFMNSVSTDDQLVILKNIIDTIKQPIDDITLKFLVAVFFQAEAKHPIKCVVSRHIIKNKQLQQPFSDTLAVQITSHITARPSSYKQYADVVGKLITCIENFPAGVQAMKMVELALARYLTNCLNCCVTTLRDQKTLSPTEKNEIFNLAHITIRLLLHITQKIDAESKSNLTLMFEEIRLLIQGLMFDDDVPMDTKSVGGILYLTMHVTEYGMDSWTEVLNSSTTISGLSKLLTLEAGRLSLYSAIVTVVPADQLYTHTVDDEPAILSLTKKILDIGERSSSEAAFILAVARTALQLGKLVSGRAGLAPAHALLGFAWGQLEHHMDSVRHLAGQLLACLVRYCAHADATGDSRGLDTLTGALSSLERTRKSYYICVSHIAAELPARTVRALVRPSDLLPALREQPLHNTARAALEALLDKCVAGCSEEELHSEWLQPLLQCAKVAADDLQLGALQHVLVRAATHRPDVREYLLQYIKEASTNPHERDLKCVLMLLRVVRAAPAADTPPHGDGHWKGIISYDVLGQAAVDAVDEQPNTNKSLVQQVFHKGLFNTTSRTRSHSAGDIQNPNINRNASDKYNLLDEQSQDQPHSDLNLPSSKEQENITKQVPWQRVPEDNQKRNRSPEHTTTTNKLQKRNEARQQMFNKNRTFTDNMPPALETSNRFSLLNSEEGEGDMQTSSEKPKKISKPPPIILYGIKDLKQLTSFVDETREVFAAGDLRLVLQYLEHNINAQAPNFRQAHTSLLMKKYFISFEESYAVISKSQLDPNGSGRLRSLRALCFASCCPALTYSRRCGAAALAWLTETLEGFRGWERSTWSKLHATPGGGQLRDTQGFSRLRMLAAVGLELLKTRILSLSLIVESPKSTEVFAAGDLRLVLQYLEHNINAQAPNFRQLTLSAMKKFIKRFEESYAVIYRESQSRPNGSGDKVAYYLHFAAELRRLCFASLLPGANYSRRFVALQLLAWCEQIHLEGYQRSWEPEYVDKLLRHLEDSYENNKAFALEVLASCPVELLKSKSYSISLDLEDIIRQASLLKPTECVSAAYKLDLLRMKLPEYILQDEQCDTSQIAERVSYCLCGRLLRAARAQLAVCRGSVLAAAARAPMYGVLHCLAHTLQHVDPVAISSDEHWSALVSETFETCMSVSSAVGGVVSSSSPEGHLPMDMTLQLTDHGNSGNVTLDDGRQVTAQMVLLCAWRSVKEVSLLLGGMCGRLSVRGEGGQAGTLSEGQLLRAGEHFTRLLADTKHRGAFEQAYVGFTMLLDRLWRCRSLPLHVLPRAWLRELLRAVADDAHSLCATRRSAGLPFMIQALVSTEVQVQGNPLCFHECMSCLVSLCACGSARARGHALHVLRALVRHAALAQRVAPYVAPALLAALQAFDANTWAERNSATLLLSALVSRVFGVTRAGMTGRIFFLRYPQLYDFMLAALTQGGADAHTLRPALYAVLLLLARLYPSSLEGTETNLKLVSFIPHVQACARSRVLHTRRLAARALVPLVPHQLPARADERHQLEHKLLTVDAAPRHQRTCGKPARVQHAAARAGLHVRDERHQLEHSYLQLMRHQRHQRTCGKAGACAARAARAGLHRTCGKPARVQHAAARAGLHVRDERHQLEHKLLTVDAAHSGHTHVRQAGACAARGCGAGLHVRDERHQLEHKLLTVDAAPAAPAHVRQAGACAARGCARRLHVRDERHQLEHKLLTVDAAPAAPAHVRQPARVQQPRCARRPALDADQRHQRTCGKPARVQHAAARAGLHVRDERHQLEHKLLTVDAAPAAPAHVRQAGACAARGCARRPAPHRAASRRVCSTRLRAQACTCGMSDTSWSTSYLQLMRHRGTSARRGKPARVQHAAARAGLHVRDERHQLEHKLLTVDAAPAAPAHVRQAGACAARGCARRPARADERTSWSTSYLQLMRHQRPAHVRQAGAVEHAAARAGLHVRDERHQLEHKLLTVDAAPAAPAARAASRRVCSTRLRAQACTGTSARAASRRVCSTRLRAQACTCGMSDTSWSTSYLPVDAAPAAPAHVRQAGACADAAARAGLHVRDIGELWRCRSLPLHVLPRAWLRELLRAVADDAHSLCATRRSAGLPFMIQALVSTEVQVQGNPLCFHECMSCLVSLCACGSARARGHALHVLRALVRHAALAQRVAPYVAPALLAALQAFDANTWAERNSATLLLSALVSRVFGVTRAGMTGRIFFLRYPQLYDFMLAALTQGGADAHTLRPALYAVLLLLARLYPSSLEGTETNLKVNIGTDFKAP</sequence>
<evidence type="ECO:0000256" key="1">
    <source>
        <dbReference type="ARBA" id="ARBA00010409"/>
    </source>
</evidence>
<dbReference type="STRING" id="7102.A0A2A4K9T3"/>
<evidence type="ECO:0000259" key="5">
    <source>
        <dbReference type="Pfam" id="PF10350"/>
    </source>
</evidence>
<name>A0A2A4K9T3_HELVI</name>
<proteinExistence type="inferred from homology"/>
<dbReference type="PANTHER" id="PTHR14387:SF7">
    <property type="entry name" value="THYROID ADENOMA-ASSOCIATED PROTEIN"/>
    <property type="match status" value="1"/>
</dbReference>
<dbReference type="EMBL" id="NWSH01000032">
    <property type="protein sequence ID" value="PCG80480.1"/>
    <property type="molecule type" value="Genomic_DNA"/>
</dbReference>
<dbReference type="InterPro" id="IPR051954">
    <property type="entry name" value="tRNA_methyltransferase_THADA"/>
</dbReference>
<dbReference type="InterPro" id="IPR016024">
    <property type="entry name" value="ARM-type_fold"/>
</dbReference>
<feature type="compositionally biased region" description="Polar residues" evidence="4">
    <location>
        <begin position="636"/>
        <end position="650"/>
    </location>
</feature>
<keyword evidence="2" id="KW-0819">tRNA processing</keyword>
<protein>
    <recommendedName>
        <fullName evidence="3">tRNA (32-2'-O)-methyltransferase regulator THADA</fullName>
    </recommendedName>
</protein>
<evidence type="ECO:0000259" key="6">
    <source>
        <dbReference type="Pfam" id="PF25150"/>
    </source>
</evidence>
<dbReference type="InterPro" id="IPR056843">
    <property type="entry name" value="THADA-like_TPR"/>
</dbReference>
<accession>A0A2A4K9T3</accession>
<gene>
    <name evidence="8" type="ORF">B5V51_7048</name>
</gene>
<feature type="domain" description="tRNA (32-2'-O)-methyltransferase regulator THADA-like C-terminal TPR repeats region" evidence="7">
    <location>
        <begin position="1427"/>
        <end position="1540"/>
    </location>
</feature>
<feature type="domain" description="tRNA (32-2'-O)-methyltransferase regulator THADA-like C-terminal TPR repeats region" evidence="7">
    <location>
        <begin position="2211"/>
        <end position="2288"/>
    </location>
</feature>
<dbReference type="InterPro" id="IPR056842">
    <property type="entry name" value="THADA-like_TPR_C"/>
</dbReference>
<comment type="caution">
    <text evidence="8">The sequence shown here is derived from an EMBL/GenBank/DDBJ whole genome shotgun (WGS) entry which is preliminary data.</text>
</comment>
<dbReference type="InterPro" id="IPR019442">
    <property type="entry name" value="THADA/TRM732_DUF2428"/>
</dbReference>
<feature type="region of interest" description="Disordered" evidence="4">
    <location>
        <begin position="595"/>
        <end position="679"/>
    </location>
</feature>